<reference evidence="1" key="1">
    <citation type="journal article" date="2018" name="Genome Res.">
        <title>The genomic architecture and molecular evolution of ant odorant receptors.</title>
        <authorList>
            <person name="McKenzie S.K."/>
            <person name="Kronauer D.J.C."/>
        </authorList>
    </citation>
    <scope>NUCLEOTIDE SEQUENCE [LARGE SCALE GENOMIC DNA]</scope>
    <source>
        <strain evidence="1">Clonal line C1</strain>
    </source>
</reference>
<comment type="caution">
    <text evidence="1">The sequence shown here is derived from an EMBL/GenBank/DDBJ whole genome shotgun (WGS) entry which is preliminary data.</text>
</comment>
<sequence length="17" mass="2214">MCDQLYHSIIFEQNYYF</sequence>
<dbReference type="EMBL" id="QOIP01000002">
    <property type="protein sequence ID" value="RLU26174.1"/>
    <property type="molecule type" value="Genomic_DNA"/>
</dbReference>
<reference evidence="1" key="2">
    <citation type="submission" date="2018-07" db="EMBL/GenBank/DDBJ databases">
        <authorList>
            <person name="Mckenzie S.K."/>
            <person name="Kronauer D.J.C."/>
        </authorList>
    </citation>
    <scope>NUCLEOTIDE SEQUENCE</scope>
    <source>
        <strain evidence="1">Clonal line C1</strain>
    </source>
</reference>
<dbReference type="Proteomes" id="UP000279307">
    <property type="component" value="Chromosome 2"/>
</dbReference>
<accession>A0A3L8E0D3</accession>
<proteinExistence type="predicted"/>
<dbReference type="AlphaFoldDB" id="A0A3L8E0D3"/>
<evidence type="ECO:0000313" key="1">
    <source>
        <dbReference type="EMBL" id="RLU26174.1"/>
    </source>
</evidence>
<protein>
    <submittedName>
        <fullName evidence="1">Uncharacterized protein</fullName>
    </submittedName>
</protein>
<organism evidence="1">
    <name type="scientific">Ooceraea biroi</name>
    <name type="common">Clonal raider ant</name>
    <name type="synonym">Cerapachys biroi</name>
    <dbReference type="NCBI Taxonomy" id="2015173"/>
    <lineage>
        <taxon>Eukaryota</taxon>
        <taxon>Metazoa</taxon>
        <taxon>Ecdysozoa</taxon>
        <taxon>Arthropoda</taxon>
        <taxon>Hexapoda</taxon>
        <taxon>Insecta</taxon>
        <taxon>Pterygota</taxon>
        <taxon>Neoptera</taxon>
        <taxon>Endopterygota</taxon>
        <taxon>Hymenoptera</taxon>
        <taxon>Apocrita</taxon>
        <taxon>Aculeata</taxon>
        <taxon>Formicoidea</taxon>
        <taxon>Formicidae</taxon>
        <taxon>Dorylinae</taxon>
        <taxon>Ooceraea</taxon>
    </lineage>
</organism>
<gene>
    <name evidence="1" type="ORF">DMN91_002340</name>
</gene>
<name>A0A3L8E0D3_OOCBI</name>